<reference evidence="3 4" key="1">
    <citation type="submission" date="2016-10" db="EMBL/GenBank/DDBJ databases">
        <title>Genome sequence of Lactobacillus reuteri 121, a source of glucan and fructan exopolysaccharides.</title>
        <authorList>
            <person name="Gangoiti J."/>
            <person name="Lammerts Van Bueren A."/>
            <person name="Dijkhuizen L."/>
        </authorList>
    </citation>
    <scope>NUCLEOTIDE SEQUENCE [LARGE SCALE GENOMIC DNA]</scope>
    <source>
        <strain evidence="3 4">121</strain>
    </source>
</reference>
<dbReference type="AlphaFoldDB" id="A0AB36I4U0"/>
<gene>
    <name evidence="3" type="ORF">BJI45_00630</name>
</gene>
<protein>
    <submittedName>
        <fullName evidence="3">Uncharacterized protein</fullName>
    </submittedName>
</protein>
<evidence type="ECO:0000256" key="2">
    <source>
        <dbReference type="SAM" id="MobiDB-lite"/>
    </source>
</evidence>
<sequence length="493" mass="58010">MSSVTFENDFFGSLLDMAESHIDVHKNQHDRMQKGEEPVIELRGNSVSDDSWKLLINKAIEQGVRSPDDWKKFNATRAKERQKPDYETYLRDMCGKTVKALRRSRDKDGQTQQKRTQLSQQLAYFDRQNVLVDGSLWYIANTDDPRPKGVSEKQWRAFEVEALKRFDNDPTYRTLNPGVFRSEIHLDEKGEVHKQDVAVWFHRDNQNRVQYAKSKGIHDSLLKLYNGNEDELNRRLDLLCDISRTVDKTPGKTRSDVLLFRDIESGKQPTEHYTQRERDNREIVLWRFENIHALQQVALQVAKERNIDYQLSTVYETDGQHQNRTTYMAARQAQAKVKGYKRAVYADKKLQKQINSVYTNAIGHDPDPGLSPLERVNEIAVHLKSLKEEAQKLQDQNEREQQKLDQTKRQNELLQQQTSNWQQFRLLLVNIIEKLWNLMFDRDMRDDYKNNHQRWRDSMTAQVDNQMHKMIDGKTKDQLHAPEKGGNKSEKTL</sequence>
<proteinExistence type="predicted"/>
<feature type="coiled-coil region" evidence="1">
    <location>
        <begin position="376"/>
        <end position="417"/>
    </location>
</feature>
<name>A0AB36I4U0_LIMRT</name>
<feature type="region of interest" description="Disordered" evidence="2">
    <location>
        <begin position="474"/>
        <end position="493"/>
    </location>
</feature>
<comment type="caution">
    <text evidence="3">The sequence shown here is derived from an EMBL/GenBank/DDBJ whole genome shotgun (WGS) entry which is preliminary data.</text>
</comment>
<dbReference type="Proteomes" id="UP000184174">
    <property type="component" value="Unassembled WGS sequence"/>
</dbReference>
<evidence type="ECO:0000313" key="3">
    <source>
        <dbReference type="EMBL" id="OJI11645.1"/>
    </source>
</evidence>
<dbReference type="RefSeq" id="WP_072574842.1">
    <property type="nucleotide sequence ID" value="NZ_MKQH01000008.1"/>
</dbReference>
<organism evidence="3 4">
    <name type="scientific">Limosilactobacillus reuteri</name>
    <name type="common">Lactobacillus reuteri</name>
    <dbReference type="NCBI Taxonomy" id="1598"/>
    <lineage>
        <taxon>Bacteria</taxon>
        <taxon>Bacillati</taxon>
        <taxon>Bacillota</taxon>
        <taxon>Bacilli</taxon>
        <taxon>Lactobacillales</taxon>
        <taxon>Lactobacillaceae</taxon>
        <taxon>Limosilactobacillus</taxon>
    </lineage>
</organism>
<evidence type="ECO:0000313" key="4">
    <source>
        <dbReference type="Proteomes" id="UP000184174"/>
    </source>
</evidence>
<keyword evidence="1" id="KW-0175">Coiled coil</keyword>
<accession>A0AB36I4U0</accession>
<dbReference type="EMBL" id="MKQH01000008">
    <property type="protein sequence ID" value="OJI11645.1"/>
    <property type="molecule type" value="Genomic_DNA"/>
</dbReference>
<evidence type="ECO:0000256" key="1">
    <source>
        <dbReference type="SAM" id="Coils"/>
    </source>
</evidence>